<organism evidence="1">
    <name type="scientific">Paenibacillus sp. BIHB 4019</name>
    <dbReference type="NCBI Taxonomy" id="1870819"/>
    <lineage>
        <taxon>Bacteria</taxon>
        <taxon>Bacillati</taxon>
        <taxon>Bacillota</taxon>
        <taxon>Bacilli</taxon>
        <taxon>Bacillales</taxon>
        <taxon>Paenibacillaceae</taxon>
        <taxon>Paenibacillus</taxon>
    </lineage>
</organism>
<dbReference type="RefSeq" id="WP_099518419.1">
    <property type="nucleotide sequence ID" value="NZ_CP016808.1"/>
</dbReference>
<reference evidence="1" key="1">
    <citation type="submission" date="2016-08" db="EMBL/GenBank/DDBJ databases">
        <title>Complete Genome Seqeunce of Paenibacillus sp. BIHB 4019 from tea rhizoplane.</title>
        <authorList>
            <person name="Thakur R."/>
            <person name="Swarnkar M.K."/>
            <person name="Gulati A."/>
        </authorList>
    </citation>
    <scope>NUCLEOTIDE SEQUENCE [LARGE SCALE GENOMIC DNA]</scope>
    <source>
        <strain evidence="1">BIHB4019</strain>
    </source>
</reference>
<dbReference type="AlphaFoldDB" id="A0A1B2DHK0"/>
<gene>
    <name evidence="1" type="ORF">BBD42_12580</name>
</gene>
<dbReference type="SUPFAM" id="SSF55729">
    <property type="entry name" value="Acyl-CoA N-acyltransferases (Nat)"/>
    <property type="match status" value="1"/>
</dbReference>
<dbReference type="EMBL" id="CP016808">
    <property type="protein sequence ID" value="ANY67207.1"/>
    <property type="molecule type" value="Genomic_DNA"/>
</dbReference>
<evidence type="ECO:0008006" key="2">
    <source>
        <dbReference type="Google" id="ProtNLM"/>
    </source>
</evidence>
<evidence type="ECO:0000313" key="1">
    <source>
        <dbReference type="EMBL" id="ANY67207.1"/>
    </source>
</evidence>
<dbReference type="InterPro" id="IPR027365">
    <property type="entry name" value="GNAT_acetyltra_YdfB-like"/>
</dbReference>
<dbReference type="PANTHER" id="PTHR31143">
    <property type="match status" value="1"/>
</dbReference>
<dbReference type="Pfam" id="PF12746">
    <property type="entry name" value="GNAT_acetyltran"/>
    <property type="match status" value="1"/>
</dbReference>
<dbReference type="InterPro" id="IPR016181">
    <property type="entry name" value="Acyl_CoA_acyltransferase"/>
</dbReference>
<protein>
    <recommendedName>
        <fullName evidence="2">N-acetyltransferase domain-containing protein</fullName>
    </recommendedName>
</protein>
<dbReference type="PANTHER" id="PTHR31143:SF2">
    <property type="entry name" value="FR47-LIKE DOMAIN-CONTAINING PROTEIN-RELATED"/>
    <property type="match status" value="1"/>
</dbReference>
<proteinExistence type="predicted"/>
<sequence length="266" mass="30326">MQELTAAEFNMVNPMLEKLGNKAVYALSVIQQLQPGKVLVNNKKNPTAAFITSVGGFYCLLGAANDVLFNEGVIRFLNDRDSHSIRFYALALFSTDWELLLDGEKLINAAKIKRAYFQFNKEKFLQTYCDYPFVLNAEFNDEGLNLEIANQYREDFYPYYKIVWDSAQQFIDNGVGHFVTKDDKIVSVCSSPYVGGGYAEIDIMTVEKYKRKGLAAWAGVHFIKECLNKGLTPNWCCHSDNSESLSVAQKLCFEQIDEHPMYWYNG</sequence>
<accession>A0A1B2DHK0</accession>
<name>A0A1B2DHK0_9BACL</name>
<dbReference type="Gene3D" id="3.40.630.30">
    <property type="match status" value="1"/>
</dbReference>